<dbReference type="InterPro" id="IPR027829">
    <property type="entry name" value="DUF4625"/>
</dbReference>
<evidence type="ECO:0008006" key="3">
    <source>
        <dbReference type="Google" id="ProtNLM"/>
    </source>
</evidence>
<dbReference type="Gene3D" id="2.60.40.4140">
    <property type="match status" value="1"/>
</dbReference>
<evidence type="ECO:0000313" key="2">
    <source>
        <dbReference type="Proteomes" id="UP000183129"/>
    </source>
</evidence>
<reference evidence="1 2" key="1">
    <citation type="submission" date="2016-10" db="EMBL/GenBank/DDBJ databases">
        <authorList>
            <person name="de Groot N.N."/>
        </authorList>
    </citation>
    <scope>NUCLEOTIDE SEQUENCE [LARGE SCALE GENOMIC DNA]</scope>
    <source>
        <strain evidence="1 2">ATCC 51969</strain>
    </source>
</reference>
<dbReference type="Pfam" id="PF15418">
    <property type="entry name" value="DUF4625"/>
    <property type="match status" value="1"/>
</dbReference>
<evidence type="ECO:0000313" key="1">
    <source>
        <dbReference type="EMBL" id="SFF03142.1"/>
    </source>
</evidence>
<organism evidence="1 2">
    <name type="scientific">Pedobacter antarcticus</name>
    <dbReference type="NCBI Taxonomy" id="34086"/>
    <lineage>
        <taxon>Bacteria</taxon>
        <taxon>Pseudomonadati</taxon>
        <taxon>Bacteroidota</taxon>
        <taxon>Sphingobacteriia</taxon>
        <taxon>Sphingobacteriales</taxon>
        <taxon>Sphingobacteriaceae</taxon>
        <taxon>Pedobacter</taxon>
    </lineage>
</organism>
<name>A0A1I2FCN4_9SPHI</name>
<dbReference type="EMBL" id="FONS01000004">
    <property type="protein sequence ID" value="SFF03142.1"/>
    <property type="molecule type" value="Genomic_DNA"/>
</dbReference>
<dbReference type="STRING" id="34086.SAMN04488084_102598"/>
<sequence length="172" mass="19416">MVLEFNTIHLLKNTMRRINFLLSPVLILFLLTNCSKDNNSTIDTTYPEIDNTASDAFPKQCSVIKRGETFTFRALLTDNSQLGSVSVDIHHNFDHHTHSTEVDDCGMEPVKKAVKPFLLIRDFPIPAGSKSYHLNTEITVPADIDPGDYHFMIRLTDKAGWQTIKGLSVKIQ</sequence>
<dbReference type="Proteomes" id="UP000183129">
    <property type="component" value="Unassembled WGS sequence"/>
</dbReference>
<gene>
    <name evidence="1" type="ORF">SAMN03003324_02166</name>
</gene>
<proteinExistence type="predicted"/>
<accession>A0A1I2FCN4</accession>
<dbReference type="AlphaFoldDB" id="A0A1I2FCN4"/>
<protein>
    <recommendedName>
        <fullName evidence="3">DUF4625 domain-containing protein</fullName>
    </recommendedName>
</protein>